<protein>
    <recommendedName>
        <fullName evidence="4">DUF669 domain-containing protein</fullName>
    </recommendedName>
</protein>
<evidence type="ECO:0008006" key="4">
    <source>
        <dbReference type="Google" id="ProtNLM"/>
    </source>
</evidence>
<evidence type="ECO:0000313" key="2">
    <source>
        <dbReference type="EMBL" id="KGQ29855.1"/>
    </source>
</evidence>
<feature type="compositionally biased region" description="Low complexity" evidence="1">
    <location>
        <begin position="174"/>
        <end position="185"/>
    </location>
</feature>
<accession>A0A0A2XGS6</accession>
<evidence type="ECO:0000313" key="3">
    <source>
        <dbReference type="Proteomes" id="UP000030526"/>
    </source>
</evidence>
<reference evidence="2 3" key="1">
    <citation type="submission" date="2014-08" db="EMBL/GenBank/DDBJ databases">
        <title>Chaperone-usher fimbriae in a diverse selection of Gallibacterium genomes.</title>
        <authorList>
            <person name="Kudirkiene E."/>
            <person name="Bager R.J."/>
            <person name="Johnson T.J."/>
            <person name="Bojesen A.M."/>
        </authorList>
    </citation>
    <scope>NUCLEOTIDE SEQUENCE [LARGE SCALE GENOMIC DNA]</scope>
    <source>
        <strain evidence="2 3">20558/3kl.</strain>
    </source>
</reference>
<dbReference type="RefSeq" id="WP_039084696.1">
    <property type="nucleotide sequence ID" value="NZ_JPXS01000060.1"/>
</dbReference>
<dbReference type="Proteomes" id="UP000030526">
    <property type="component" value="Unassembled WGS sequence"/>
</dbReference>
<gene>
    <name evidence="2" type="ORF">JP32_10140</name>
</gene>
<comment type="caution">
    <text evidence="2">The sequence shown here is derived from an EMBL/GenBank/DDBJ whole genome shotgun (WGS) entry which is preliminary data.</text>
</comment>
<name>A0A0A2XGS6_9PAST</name>
<dbReference type="EMBL" id="JPXS01000060">
    <property type="protein sequence ID" value="KGQ29855.1"/>
    <property type="molecule type" value="Genomic_DNA"/>
</dbReference>
<evidence type="ECO:0000256" key="1">
    <source>
        <dbReference type="SAM" id="MobiDB-lite"/>
    </source>
</evidence>
<sequence>MTQPIFTYNQEQALKAGNSQFISETGAYLCKIISAEYTQAQSGALSLELSVETQEGLKGNYLSIYYQGKDGQPLQGGHNMIQAIMGCTGVQALSKQLIAGKYIAPELTNKYIGLMLQKVLRLKQDGSDTYNFQILCPFIIKTRKTLSEHIENKPAERIDWLVAHTKDRDERTKQQPQSAPAQNQSYGQPTTDFDDDMPF</sequence>
<dbReference type="AlphaFoldDB" id="A0A0A2XGS6"/>
<proteinExistence type="predicted"/>
<feature type="region of interest" description="Disordered" evidence="1">
    <location>
        <begin position="163"/>
        <end position="199"/>
    </location>
</feature>
<organism evidence="2 3">
    <name type="scientific">Gallibacterium anatis</name>
    <dbReference type="NCBI Taxonomy" id="750"/>
    <lineage>
        <taxon>Bacteria</taxon>
        <taxon>Pseudomonadati</taxon>
        <taxon>Pseudomonadota</taxon>
        <taxon>Gammaproteobacteria</taxon>
        <taxon>Pasteurellales</taxon>
        <taxon>Pasteurellaceae</taxon>
        <taxon>Gallibacterium</taxon>
    </lineage>
</organism>
<feature type="compositionally biased region" description="Basic and acidic residues" evidence="1">
    <location>
        <begin position="163"/>
        <end position="173"/>
    </location>
</feature>